<evidence type="ECO:0000313" key="2">
    <source>
        <dbReference type="EMBL" id="MFC7373019.1"/>
    </source>
</evidence>
<protein>
    <recommendedName>
        <fullName evidence="1">dTDP-4-dehydrorhamnose 3,5-epimerase</fullName>
        <ecNumber evidence="1">5.1.3.13</ecNumber>
    </recommendedName>
    <alternativeName>
        <fullName evidence="1">Thymidine diphospho-4-keto-rhamnose 3,5-epimerase</fullName>
    </alternativeName>
</protein>
<dbReference type="Pfam" id="PF00908">
    <property type="entry name" value="dTDP_sugar_isom"/>
    <property type="match status" value="1"/>
</dbReference>
<comment type="subunit">
    <text evidence="1">Homodimer.</text>
</comment>
<comment type="similarity">
    <text evidence="1">Belongs to the dTDP-4-dehydrorhamnose 3,5-epimerase family.</text>
</comment>
<keyword evidence="3" id="KW-1185">Reference proteome</keyword>
<evidence type="ECO:0000313" key="3">
    <source>
        <dbReference type="Proteomes" id="UP001596549"/>
    </source>
</evidence>
<name>A0ABW2NUG8_9BACL</name>
<dbReference type="RefSeq" id="WP_379750585.1">
    <property type="nucleotide sequence ID" value="NZ_JBHTCP010000049.1"/>
</dbReference>
<dbReference type="EC" id="5.1.3.13" evidence="1"/>
<dbReference type="NCBIfam" id="TIGR01221">
    <property type="entry name" value="rmlC"/>
    <property type="match status" value="1"/>
</dbReference>
<comment type="catalytic activity">
    <reaction evidence="1">
        <text>dTDP-4-dehydro-6-deoxy-alpha-D-glucose = dTDP-4-dehydro-beta-L-rhamnose</text>
        <dbReference type="Rhea" id="RHEA:16969"/>
        <dbReference type="ChEBI" id="CHEBI:57649"/>
        <dbReference type="ChEBI" id="CHEBI:62830"/>
        <dbReference type="EC" id="5.1.3.13"/>
    </reaction>
</comment>
<evidence type="ECO:0000256" key="1">
    <source>
        <dbReference type="RuleBase" id="RU364069"/>
    </source>
</evidence>
<proteinExistence type="inferred from homology"/>
<dbReference type="GO" id="GO:0008830">
    <property type="term" value="F:dTDP-4-dehydrorhamnose 3,5-epimerase activity"/>
    <property type="evidence" value="ECO:0007669"/>
    <property type="project" value="UniProtKB-EC"/>
</dbReference>
<gene>
    <name evidence="2" type="primary">rfbC</name>
    <name evidence="2" type="ORF">ACFQPF_15370</name>
</gene>
<dbReference type="PANTHER" id="PTHR21047:SF2">
    <property type="entry name" value="THYMIDINE DIPHOSPHO-4-KETO-RHAMNOSE 3,5-EPIMERASE"/>
    <property type="match status" value="1"/>
</dbReference>
<dbReference type="InterPro" id="IPR011051">
    <property type="entry name" value="RmlC_Cupin_sf"/>
</dbReference>
<comment type="caution">
    <text evidence="2">The sequence shown here is derived from an EMBL/GenBank/DDBJ whole genome shotgun (WGS) entry which is preliminary data.</text>
</comment>
<dbReference type="Gene3D" id="2.60.120.10">
    <property type="entry name" value="Jelly Rolls"/>
    <property type="match status" value="1"/>
</dbReference>
<organism evidence="2 3">
    <name type="scientific">Fictibacillus iocasae</name>
    <dbReference type="NCBI Taxonomy" id="2715437"/>
    <lineage>
        <taxon>Bacteria</taxon>
        <taxon>Bacillati</taxon>
        <taxon>Bacillota</taxon>
        <taxon>Bacilli</taxon>
        <taxon>Bacillales</taxon>
        <taxon>Fictibacillaceae</taxon>
        <taxon>Fictibacillus</taxon>
    </lineage>
</organism>
<comment type="function">
    <text evidence="1">Catalyzes the epimerization of the C3' and C5'positions of dTDP-6-deoxy-D-xylo-4-hexulose, forming dTDP-6-deoxy-L-lyxo-4-hexulose.</text>
</comment>
<dbReference type="SUPFAM" id="SSF51182">
    <property type="entry name" value="RmlC-like cupins"/>
    <property type="match status" value="1"/>
</dbReference>
<dbReference type="EMBL" id="JBHTCP010000049">
    <property type="protein sequence ID" value="MFC7373019.1"/>
    <property type="molecule type" value="Genomic_DNA"/>
</dbReference>
<keyword evidence="1 2" id="KW-0413">Isomerase</keyword>
<dbReference type="InterPro" id="IPR014710">
    <property type="entry name" value="RmlC-like_jellyroll"/>
</dbReference>
<dbReference type="PANTHER" id="PTHR21047">
    <property type="entry name" value="DTDP-6-DEOXY-D-GLUCOSE-3,5 EPIMERASE"/>
    <property type="match status" value="1"/>
</dbReference>
<sequence length="185" mass="21314">MVIHPTPLHQAVILEMQPILDNRGYFVRSFCKKTLDDHGISFDNVQSNIAYNRNHGTLRGMHFQLPPYCEDKIVSCIQGSIYDVIIDINRESPTFGKWFGITLSENNHMSLYVPKGFAHGYLTLSSNTSIHYMVSNYYAPSYESGVRWDDKTFGINWPLEDNLIISEKDKQWQNFNMITDGIILS</sequence>
<accession>A0ABW2NUG8</accession>
<dbReference type="InterPro" id="IPR000888">
    <property type="entry name" value="RmlC-like"/>
</dbReference>
<dbReference type="CDD" id="cd00438">
    <property type="entry name" value="cupin_RmlC"/>
    <property type="match status" value="1"/>
</dbReference>
<comment type="pathway">
    <text evidence="1">Carbohydrate biosynthesis; dTDP-L-rhamnose biosynthesis.</text>
</comment>
<dbReference type="Proteomes" id="UP001596549">
    <property type="component" value="Unassembled WGS sequence"/>
</dbReference>
<reference evidence="3" key="1">
    <citation type="journal article" date="2019" name="Int. J. Syst. Evol. Microbiol.">
        <title>The Global Catalogue of Microorganisms (GCM) 10K type strain sequencing project: providing services to taxonomists for standard genome sequencing and annotation.</title>
        <authorList>
            <consortium name="The Broad Institute Genomics Platform"/>
            <consortium name="The Broad Institute Genome Sequencing Center for Infectious Disease"/>
            <person name="Wu L."/>
            <person name="Ma J."/>
        </authorList>
    </citation>
    <scope>NUCLEOTIDE SEQUENCE [LARGE SCALE GENOMIC DNA]</scope>
    <source>
        <strain evidence="3">NBRC 106396</strain>
    </source>
</reference>